<evidence type="ECO:0000313" key="2">
    <source>
        <dbReference type="Proteomes" id="UP000221999"/>
    </source>
</evidence>
<name>A0A248XD96_9CAUD</name>
<evidence type="ECO:0000313" key="1">
    <source>
        <dbReference type="EMBL" id="ASW27652.1"/>
    </source>
</evidence>
<sequence length="259" mass="27061">MAAKQDPVLGLNYGWLLGEDNWNTGMDANLKKLGALVMGAAASVANTPAVTSNGARYIVGASPTGDFAGQSNKLAVRIEGAWQFYAPAAGWAVFDLSVSRYRIFNGTTWALEKAVIDARSFLEAANPGSWTFPTATWMKVPLYTVTTDTANAWDTSTNTDYVVPADGMYQVDAIVRPIRSGTGALPDSTSLAVGVGTTAADSKDVVWGAGLATALPFSLAVSRVLRCAAGDRLSLFARHAAAGAVGMAFASLTILNLSE</sequence>
<dbReference type="Proteomes" id="UP000221999">
    <property type="component" value="Segment"/>
</dbReference>
<keyword evidence="2" id="KW-1185">Reference proteome</keyword>
<dbReference type="Pfam" id="PF10983">
    <property type="entry name" value="DUF2793"/>
    <property type="match status" value="1"/>
</dbReference>
<reference evidence="1 2" key="1">
    <citation type="submission" date="2017-07" db="EMBL/GenBank/DDBJ databases">
        <title>Complete Genome Sequence of the Klebsiella phage YMC16/01/N133_KPN_BP.</title>
        <authorList>
            <person name="Jeon J."/>
            <person name="Yong D."/>
            <person name="Lee K."/>
        </authorList>
    </citation>
    <scope>NUCLEOTIDE SEQUENCE [LARGE SCALE GENOMIC DNA]</scope>
</reference>
<organism evidence="1 2">
    <name type="scientific">Klebsiella phage YMC16/01/N133_KPN_BP</name>
    <dbReference type="NCBI Taxonomy" id="2026102"/>
    <lineage>
        <taxon>Viruses</taxon>
        <taxon>Duplodnaviria</taxon>
        <taxon>Heunggongvirae</taxon>
        <taxon>Uroviricota</taxon>
        <taxon>Caudoviricetes</taxon>
        <taxon>Casjensviridae</taxon>
        <taxon>Seodaemunguvirus</taxon>
        <taxon>Seodaemunguvirus YMC16-01N133</taxon>
    </lineage>
</organism>
<dbReference type="InterPro" id="IPR021251">
    <property type="entry name" value="DUF2793"/>
</dbReference>
<proteinExistence type="predicted"/>
<protein>
    <submittedName>
        <fullName evidence="1">Putative structral protein</fullName>
    </submittedName>
</protein>
<gene>
    <name evidence="1" type="ORF">KPNN133_033</name>
</gene>
<accession>A0A248XD96</accession>
<dbReference type="EMBL" id="MF476925">
    <property type="protein sequence ID" value="ASW27652.1"/>
    <property type="molecule type" value="Genomic_DNA"/>
</dbReference>